<name>A0A401YYN5_9ACTN</name>
<keyword evidence="3" id="KW-1185">Reference proteome</keyword>
<organism evidence="2 3">
    <name type="scientific">Embleya hyalina</name>
    <dbReference type="NCBI Taxonomy" id="516124"/>
    <lineage>
        <taxon>Bacteria</taxon>
        <taxon>Bacillati</taxon>
        <taxon>Actinomycetota</taxon>
        <taxon>Actinomycetes</taxon>
        <taxon>Kitasatosporales</taxon>
        <taxon>Streptomycetaceae</taxon>
        <taxon>Embleya</taxon>
    </lineage>
</organism>
<feature type="transmembrane region" description="Helical" evidence="1">
    <location>
        <begin position="31"/>
        <end position="48"/>
    </location>
</feature>
<accession>A0A401YYN5</accession>
<evidence type="ECO:0000313" key="3">
    <source>
        <dbReference type="Proteomes" id="UP000286931"/>
    </source>
</evidence>
<dbReference type="AlphaFoldDB" id="A0A401YYN5"/>
<comment type="caution">
    <text evidence="2">The sequence shown here is derived from an EMBL/GenBank/DDBJ whole genome shotgun (WGS) entry which is preliminary data.</text>
</comment>
<keyword evidence="1" id="KW-1133">Transmembrane helix</keyword>
<sequence>MPRPHTATPRPFLELRVGGLHLTVQHLPHRLVTVAAAVLGSVGTIWLGR</sequence>
<evidence type="ECO:0000313" key="2">
    <source>
        <dbReference type="EMBL" id="GCD99698.1"/>
    </source>
</evidence>
<evidence type="ECO:0000256" key="1">
    <source>
        <dbReference type="SAM" id="Phobius"/>
    </source>
</evidence>
<gene>
    <name evidence="2" type="ORF">EHYA_07420</name>
</gene>
<keyword evidence="1" id="KW-0472">Membrane</keyword>
<reference evidence="2 3" key="1">
    <citation type="submission" date="2018-12" db="EMBL/GenBank/DDBJ databases">
        <title>Draft genome sequence of Embleya hyalina NBRC 13850T.</title>
        <authorList>
            <person name="Komaki H."/>
            <person name="Hosoyama A."/>
            <person name="Kimura A."/>
            <person name="Ichikawa N."/>
            <person name="Tamura T."/>
        </authorList>
    </citation>
    <scope>NUCLEOTIDE SEQUENCE [LARGE SCALE GENOMIC DNA]</scope>
    <source>
        <strain evidence="2 3">NBRC 13850</strain>
    </source>
</reference>
<dbReference type="EMBL" id="BIFH01000034">
    <property type="protein sequence ID" value="GCD99698.1"/>
    <property type="molecule type" value="Genomic_DNA"/>
</dbReference>
<dbReference type="RefSeq" id="WP_160161698.1">
    <property type="nucleotide sequence ID" value="NZ_BIFH01000034.1"/>
</dbReference>
<proteinExistence type="predicted"/>
<dbReference type="Proteomes" id="UP000286931">
    <property type="component" value="Unassembled WGS sequence"/>
</dbReference>
<dbReference type="OrthoDB" id="4312698at2"/>
<keyword evidence="1" id="KW-0812">Transmembrane</keyword>
<protein>
    <submittedName>
        <fullName evidence="2">Uncharacterized protein</fullName>
    </submittedName>
</protein>